<dbReference type="Pfam" id="PF00271">
    <property type="entry name" value="Helicase_C"/>
    <property type="match status" value="1"/>
</dbReference>
<reference evidence="12 13" key="1">
    <citation type="submission" date="2019-07" db="EMBL/GenBank/DDBJ databases">
        <title>Description of 53C-WASEF.</title>
        <authorList>
            <person name="Pitt A."/>
            <person name="Hahn M.W."/>
        </authorList>
    </citation>
    <scope>NUCLEOTIDE SEQUENCE [LARGE SCALE GENOMIC DNA]</scope>
    <source>
        <strain evidence="12 13">53C-WASEF</strain>
    </source>
</reference>
<gene>
    <name evidence="12" type="ORF">FPL22_02980</name>
</gene>
<keyword evidence="13" id="KW-1185">Reference proteome</keyword>
<dbReference type="CDD" id="cd00268">
    <property type="entry name" value="DEADc"/>
    <property type="match status" value="1"/>
</dbReference>
<evidence type="ECO:0000313" key="13">
    <source>
        <dbReference type="Proteomes" id="UP000315648"/>
    </source>
</evidence>
<name>A0A556QNR6_9BACT</name>
<dbReference type="InterPro" id="IPR000629">
    <property type="entry name" value="RNA-helicase_DEAD-box_CS"/>
</dbReference>
<dbReference type="SUPFAM" id="SSF52540">
    <property type="entry name" value="P-loop containing nucleoside triphosphate hydrolases"/>
    <property type="match status" value="1"/>
</dbReference>
<dbReference type="InterPro" id="IPR014014">
    <property type="entry name" value="RNA_helicase_DEAD_Q_motif"/>
</dbReference>
<dbReference type="InterPro" id="IPR001650">
    <property type="entry name" value="Helicase_C-like"/>
</dbReference>
<accession>A0A556QNR6</accession>
<feature type="region of interest" description="Disordered" evidence="8">
    <location>
        <begin position="392"/>
        <end position="451"/>
    </location>
</feature>
<evidence type="ECO:0000256" key="5">
    <source>
        <dbReference type="ARBA" id="ARBA00038437"/>
    </source>
</evidence>
<dbReference type="Gene3D" id="3.40.50.300">
    <property type="entry name" value="P-loop containing nucleotide triphosphate hydrolases"/>
    <property type="match status" value="2"/>
</dbReference>
<feature type="short sequence motif" description="Q motif" evidence="6">
    <location>
        <begin position="1"/>
        <end position="29"/>
    </location>
</feature>
<dbReference type="InterPro" id="IPR011545">
    <property type="entry name" value="DEAD/DEAH_box_helicase_dom"/>
</dbReference>
<dbReference type="Proteomes" id="UP000315648">
    <property type="component" value="Unassembled WGS sequence"/>
</dbReference>
<dbReference type="GO" id="GO:0003724">
    <property type="term" value="F:RNA helicase activity"/>
    <property type="evidence" value="ECO:0007669"/>
    <property type="project" value="InterPro"/>
</dbReference>
<dbReference type="PANTHER" id="PTHR47959:SF13">
    <property type="entry name" value="ATP-DEPENDENT RNA HELICASE RHLE"/>
    <property type="match status" value="1"/>
</dbReference>
<keyword evidence="2 7" id="KW-0378">Hydrolase</keyword>
<protein>
    <submittedName>
        <fullName evidence="12">DEAD/DEAH box helicase</fullName>
    </submittedName>
</protein>
<feature type="compositionally biased region" description="Basic and acidic residues" evidence="8">
    <location>
        <begin position="426"/>
        <end position="437"/>
    </location>
</feature>
<dbReference type="SMART" id="SM00487">
    <property type="entry name" value="DEXDc"/>
    <property type="match status" value="1"/>
</dbReference>
<evidence type="ECO:0000313" key="12">
    <source>
        <dbReference type="EMBL" id="TSJ78285.1"/>
    </source>
</evidence>
<evidence type="ECO:0000256" key="8">
    <source>
        <dbReference type="SAM" id="MobiDB-lite"/>
    </source>
</evidence>
<dbReference type="GO" id="GO:0003676">
    <property type="term" value="F:nucleic acid binding"/>
    <property type="evidence" value="ECO:0007669"/>
    <property type="project" value="InterPro"/>
</dbReference>
<dbReference type="GO" id="GO:0016787">
    <property type="term" value="F:hydrolase activity"/>
    <property type="evidence" value="ECO:0007669"/>
    <property type="project" value="UniProtKB-KW"/>
</dbReference>
<dbReference type="PROSITE" id="PS51194">
    <property type="entry name" value="HELICASE_CTER"/>
    <property type="match status" value="1"/>
</dbReference>
<evidence type="ECO:0000256" key="1">
    <source>
        <dbReference type="ARBA" id="ARBA00022741"/>
    </source>
</evidence>
<keyword evidence="4 7" id="KW-0067">ATP-binding</keyword>
<dbReference type="GO" id="GO:0005524">
    <property type="term" value="F:ATP binding"/>
    <property type="evidence" value="ECO:0007669"/>
    <property type="project" value="UniProtKB-KW"/>
</dbReference>
<organism evidence="12 13">
    <name type="scientific">Rariglobus hedericola</name>
    <dbReference type="NCBI Taxonomy" id="2597822"/>
    <lineage>
        <taxon>Bacteria</taxon>
        <taxon>Pseudomonadati</taxon>
        <taxon>Verrucomicrobiota</taxon>
        <taxon>Opitutia</taxon>
        <taxon>Opitutales</taxon>
        <taxon>Opitutaceae</taxon>
        <taxon>Rariglobus</taxon>
    </lineage>
</organism>
<dbReference type="CDD" id="cd18787">
    <property type="entry name" value="SF2_C_DEAD"/>
    <property type="match status" value="1"/>
</dbReference>
<dbReference type="InterPro" id="IPR050079">
    <property type="entry name" value="DEAD_box_RNA_helicase"/>
</dbReference>
<dbReference type="PROSITE" id="PS51192">
    <property type="entry name" value="HELICASE_ATP_BIND_1"/>
    <property type="match status" value="1"/>
</dbReference>
<dbReference type="GO" id="GO:0005829">
    <property type="term" value="C:cytosol"/>
    <property type="evidence" value="ECO:0007669"/>
    <property type="project" value="TreeGrafter"/>
</dbReference>
<keyword evidence="3 7" id="KW-0347">Helicase</keyword>
<proteinExistence type="inferred from homology"/>
<feature type="domain" description="Helicase C-terminal" evidence="10">
    <location>
        <begin position="237"/>
        <end position="387"/>
    </location>
</feature>
<keyword evidence="1 7" id="KW-0547">Nucleotide-binding</keyword>
<dbReference type="OrthoDB" id="9805696at2"/>
<dbReference type="Pfam" id="PF00270">
    <property type="entry name" value="DEAD"/>
    <property type="match status" value="1"/>
</dbReference>
<evidence type="ECO:0000256" key="4">
    <source>
        <dbReference type="ARBA" id="ARBA00022840"/>
    </source>
</evidence>
<evidence type="ECO:0000259" key="9">
    <source>
        <dbReference type="PROSITE" id="PS51192"/>
    </source>
</evidence>
<evidence type="ECO:0000256" key="7">
    <source>
        <dbReference type="RuleBase" id="RU000492"/>
    </source>
</evidence>
<dbReference type="RefSeq" id="WP_144228626.1">
    <property type="nucleotide sequence ID" value="NZ_CBCRVV010000003.1"/>
</dbReference>
<comment type="caution">
    <text evidence="12">The sequence shown here is derived from an EMBL/GenBank/DDBJ whole genome shotgun (WGS) entry which is preliminary data.</text>
</comment>
<dbReference type="AlphaFoldDB" id="A0A556QNR6"/>
<feature type="domain" description="Helicase ATP-binding" evidence="9">
    <location>
        <begin position="32"/>
        <end position="211"/>
    </location>
</feature>
<dbReference type="PANTHER" id="PTHR47959">
    <property type="entry name" value="ATP-DEPENDENT RNA HELICASE RHLE-RELATED"/>
    <property type="match status" value="1"/>
</dbReference>
<evidence type="ECO:0000259" key="10">
    <source>
        <dbReference type="PROSITE" id="PS51194"/>
    </source>
</evidence>
<evidence type="ECO:0000256" key="6">
    <source>
        <dbReference type="PROSITE-ProRule" id="PRU00552"/>
    </source>
</evidence>
<dbReference type="PROSITE" id="PS51195">
    <property type="entry name" value="Q_MOTIF"/>
    <property type="match status" value="1"/>
</dbReference>
<dbReference type="InterPro" id="IPR027417">
    <property type="entry name" value="P-loop_NTPase"/>
</dbReference>
<evidence type="ECO:0000256" key="3">
    <source>
        <dbReference type="ARBA" id="ARBA00022806"/>
    </source>
</evidence>
<evidence type="ECO:0000256" key="2">
    <source>
        <dbReference type="ARBA" id="ARBA00022801"/>
    </source>
</evidence>
<dbReference type="SMART" id="SM00490">
    <property type="entry name" value="HELICc"/>
    <property type="match status" value="1"/>
</dbReference>
<comment type="similarity">
    <text evidence="5 7">Belongs to the DEAD box helicase family.</text>
</comment>
<dbReference type="InterPro" id="IPR044742">
    <property type="entry name" value="DEAD/DEAH_RhlB"/>
</dbReference>
<evidence type="ECO:0000259" key="11">
    <source>
        <dbReference type="PROSITE" id="PS51195"/>
    </source>
</evidence>
<dbReference type="EMBL" id="VMBG01000001">
    <property type="protein sequence ID" value="TSJ78285.1"/>
    <property type="molecule type" value="Genomic_DNA"/>
</dbReference>
<dbReference type="PROSITE" id="PS00039">
    <property type="entry name" value="DEAD_ATP_HELICASE"/>
    <property type="match status" value="1"/>
</dbReference>
<feature type="domain" description="DEAD-box RNA helicase Q" evidence="11">
    <location>
        <begin position="1"/>
        <end position="29"/>
    </location>
</feature>
<dbReference type="InterPro" id="IPR014001">
    <property type="entry name" value="Helicase_ATP-bd"/>
</dbReference>
<sequence>MSFSSLGLSAPILQALTERGYLAPTPIQSAAIPPILRGGDVWASAQTGSGKTAAFVLPIIERLVTDGPRGRGRYVRALILVPTRELAAQIAGEIQDYSQHLAQDSALKTLVAVGGVSINPQMMALGGGADIIVATPGRLLDLIDHNSVSLSHVGTLVLDEADRLFALGFADELNRIIALLPARRQSLLFSATFPPAVWKLAENLLLNPTRIEMPSEPADAPDIQQRAFEVDVPMRTQLLRNLIELNGWTRVLVFVATKYATEHVAEKLNRSGIPAAALHGEQSQGARTQALADFKASKVRVLIATDLASRGIDIASLPVVVNYDLPRSPDDYTHRIGRTGRAGESGVAVSFISAETDAHFRVIEKRNKLSIEREQLPGLEPMETIVPAPVQTGGIKGARKSKKDKLREAAGLPPTAPAPKSASAEKTIRPGQEEPKEYFSWSPRTPPGRKR</sequence>